<comment type="caution">
    <text evidence="1">The sequence shown here is derived from an EMBL/GenBank/DDBJ whole genome shotgun (WGS) entry which is preliminary data.</text>
</comment>
<dbReference type="Proteomes" id="UP001057402">
    <property type="component" value="Chromosome 6"/>
</dbReference>
<evidence type="ECO:0000313" key="1">
    <source>
        <dbReference type="EMBL" id="KAI4365091.1"/>
    </source>
</evidence>
<gene>
    <name evidence="1" type="ORF">MLD38_021110</name>
</gene>
<evidence type="ECO:0000313" key="2">
    <source>
        <dbReference type="Proteomes" id="UP001057402"/>
    </source>
</evidence>
<protein>
    <submittedName>
        <fullName evidence="1">Uncharacterized protein</fullName>
    </submittedName>
</protein>
<organism evidence="1 2">
    <name type="scientific">Melastoma candidum</name>
    <dbReference type="NCBI Taxonomy" id="119954"/>
    <lineage>
        <taxon>Eukaryota</taxon>
        <taxon>Viridiplantae</taxon>
        <taxon>Streptophyta</taxon>
        <taxon>Embryophyta</taxon>
        <taxon>Tracheophyta</taxon>
        <taxon>Spermatophyta</taxon>
        <taxon>Magnoliopsida</taxon>
        <taxon>eudicotyledons</taxon>
        <taxon>Gunneridae</taxon>
        <taxon>Pentapetalae</taxon>
        <taxon>rosids</taxon>
        <taxon>malvids</taxon>
        <taxon>Myrtales</taxon>
        <taxon>Melastomataceae</taxon>
        <taxon>Melastomatoideae</taxon>
        <taxon>Melastomateae</taxon>
        <taxon>Melastoma</taxon>
    </lineage>
</organism>
<accession>A0ACB9QFK0</accession>
<reference evidence="2" key="1">
    <citation type="journal article" date="2023" name="Front. Plant Sci.">
        <title>Chromosomal-level genome assembly of Melastoma candidum provides insights into trichome evolution.</title>
        <authorList>
            <person name="Zhong Y."/>
            <person name="Wu W."/>
            <person name="Sun C."/>
            <person name="Zou P."/>
            <person name="Liu Y."/>
            <person name="Dai S."/>
            <person name="Zhou R."/>
        </authorList>
    </citation>
    <scope>NUCLEOTIDE SEQUENCE [LARGE SCALE GENOMIC DNA]</scope>
</reference>
<proteinExistence type="predicted"/>
<sequence length="115" mass="12606">MASVRMLVQGATSTAVSPCFQFFLFGSKANCFSLLFWSSVIRGNWNAVGEQKLKFPKQSSLKCNTVHGVQDGETCFLIAKQFGLTTAEFVAINPNVVCKKLFVGQWVCVDGKTTN</sequence>
<keyword evidence="2" id="KW-1185">Reference proteome</keyword>
<dbReference type="EMBL" id="CM042885">
    <property type="protein sequence ID" value="KAI4365091.1"/>
    <property type="molecule type" value="Genomic_DNA"/>
</dbReference>
<name>A0ACB9QFK0_9MYRT</name>